<gene>
    <name evidence="1" type="ORF">B296_00008306</name>
</gene>
<comment type="caution">
    <text evidence="1">The sequence shown here is derived from an EMBL/GenBank/DDBJ whole genome shotgun (WGS) entry which is preliminary data.</text>
</comment>
<protein>
    <submittedName>
        <fullName evidence="1">Uncharacterized protein</fullName>
    </submittedName>
</protein>
<accession>A0A427AHW0</accession>
<name>A0A427AHW0_ENSVE</name>
<dbReference type="Proteomes" id="UP000287651">
    <property type="component" value="Unassembled WGS sequence"/>
</dbReference>
<dbReference type="EMBL" id="AMZH03002378">
    <property type="protein sequence ID" value="RRT75786.1"/>
    <property type="molecule type" value="Genomic_DNA"/>
</dbReference>
<evidence type="ECO:0000313" key="1">
    <source>
        <dbReference type="EMBL" id="RRT75786.1"/>
    </source>
</evidence>
<proteinExistence type="predicted"/>
<dbReference type="AlphaFoldDB" id="A0A427AHW0"/>
<evidence type="ECO:0000313" key="2">
    <source>
        <dbReference type="Proteomes" id="UP000287651"/>
    </source>
</evidence>
<reference evidence="1 2" key="1">
    <citation type="journal article" date="2014" name="Agronomy (Basel)">
        <title>A Draft Genome Sequence for Ensete ventricosum, the Drought-Tolerant Tree Against Hunger.</title>
        <authorList>
            <person name="Harrison J."/>
            <person name="Moore K.A."/>
            <person name="Paszkiewicz K."/>
            <person name="Jones T."/>
            <person name="Grant M."/>
            <person name="Ambacheew D."/>
            <person name="Muzemil S."/>
            <person name="Studholme D.J."/>
        </authorList>
    </citation>
    <scope>NUCLEOTIDE SEQUENCE [LARGE SCALE GENOMIC DNA]</scope>
</reference>
<sequence>MEEEPSELEVVCIGARKLIAEREVLCPKAELKEEGEGLQFHVECEEADQDNMYDSLQAFRKHPSKLEESIEEDEEITDFT</sequence>
<organism evidence="1 2">
    <name type="scientific">Ensete ventricosum</name>
    <name type="common">Abyssinian banana</name>
    <name type="synonym">Musa ensete</name>
    <dbReference type="NCBI Taxonomy" id="4639"/>
    <lineage>
        <taxon>Eukaryota</taxon>
        <taxon>Viridiplantae</taxon>
        <taxon>Streptophyta</taxon>
        <taxon>Embryophyta</taxon>
        <taxon>Tracheophyta</taxon>
        <taxon>Spermatophyta</taxon>
        <taxon>Magnoliopsida</taxon>
        <taxon>Liliopsida</taxon>
        <taxon>Zingiberales</taxon>
        <taxon>Musaceae</taxon>
        <taxon>Ensete</taxon>
    </lineage>
</organism>